<comment type="similarity">
    <text evidence="3 9">Belongs to the gamma-glutamyltransferase family.</text>
</comment>
<evidence type="ECO:0000256" key="4">
    <source>
        <dbReference type="ARBA" id="ARBA00022679"/>
    </source>
</evidence>
<dbReference type="EMBL" id="JBHRYJ010000001">
    <property type="protein sequence ID" value="MFC3675133.1"/>
    <property type="molecule type" value="Genomic_DNA"/>
</dbReference>
<keyword evidence="9" id="KW-0317">Glutathione biosynthesis</keyword>
<dbReference type="Gene3D" id="1.10.246.130">
    <property type="match status" value="1"/>
</dbReference>
<comment type="catalytic activity">
    <reaction evidence="8 9">
        <text>an N-terminal (5-L-glutamyl)-[peptide] + an alpha-amino acid = 5-L-glutamyl amino acid + an N-terminal L-alpha-aminoacyl-[peptide]</text>
        <dbReference type="Rhea" id="RHEA:23904"/>
        <dbReference type="Rhea" id="RHEA-COMP:9780"/>
        <dbReference type="Rhea" id="RHEA-COMP:9795"/>
        <dbReference type="ChEBI" id="CHEBI:77644"/>
        <dbReference type="ChEBI" id="CHEBI:78597"/>
        <dbReference type="ChEBI" id="CHEBI:78599"/>
        <dbReference type="ChEBI" id="CHEBI:78608"/>
        <dbReference type="EC" id="2.3.2.2"/>
    </reaction>
</comment>
<evidence type="ECO:0000256" key="3">
    <source>
        <dbReference type="ARBA" id="ARBA00009381"/>
    </source>
</evidence>
<comment type="caution">
    <text evidence="11">The sequence shown here is derived from an EMBL/GenBank/DDBJ whole genome shotgun (WGS) entry which is preliminary data.</text>
</comment>
<organism evidence="11 12">
    <name type="scientific">Ferrovibrio xuzhouensis</name>
    <dbReference type="NCBI Taxonomy" id="1576914"/>
    <lineage>
        <taxon>Bacteria</taxon>
        <taxon>Pseudomonadati</taxon>
        <taxon>Pseudomonadota</taxon>
        <taxon>Alphaproteobacteria</taxon>
        <taxon>Rhodospirillales</taxon>
        <taxon>Rhodospirillaceae</taxon>
        <taxon>Ferrovibrio</taxon>
    </lineage>
</organism>
<evidence type="ECO:0000256" key="10">
    <source>
        <dbReference type="SAM" id="MobiDB-lite"/>
    </source>
</evidence>
<evidence type="ECO:0000256" key="7">
    <source>
        <dbReference type="ARBA" id="ARBA00023315"/>
    </source>
</evidence>
<keyword evidence="6 9" id="KW-0865">Zymogen</keyword>
<comment type="subunit">
    <text evidence="9">This enzyme consists of two polypeptide chains, which are synthesized in precursor form from a single polypeptide.</text>
</comment>
<accession>A0ABV7VG22</accession>
<evidence type="ECO:0000256" key="2">
    <source>
        <dbReference type="ARBA" id="ARBA00001089"/>
    </source>
</evidence>
<keyword evidence="5 9" id="KW-0378">Hydrolase</keyword>
<dbReference type="RefSeq" id="WP_379723121.1">
    <property type="nucleotide sequence ID" value="NZ_JBHRYJ010000001.1"/>
</dbReference>
<dbReference type="InterPro" id="IPR043137">
    <property type="entry name" value="GGT_ssub_C"/>
</dbReference>
<dbReference type="EC" id="3.4.19.13" evidence="9"/>
<dbReference type="InterPro" id="IPR043138">
    <property type="entry name" value="GGT_lsub"/>
</dbReference>
<protein>
    <recommendedName>
        <fullName evidence="9">Glutathione hydrolase proenzyme</fullName>
        <ecNumber evidence="9">2.3.2.2</ecNumber>
        <ecNumber evidence="9">3.4.19.13</ecNumber>
    </recommendedName>
    <component>
        <recommendedName>
            <fullName evidence="9">Glutathione hydrolase large chain</fullName>
        </recommendedName>
    </component>
    <component>
        <recommendedName>
            <fullName evidence="9">Glutathione hydrolase small chain</fullName>
        </recommendedName>
    </component>
</protein>
<keyword evidence="7 9" id="KW-0012">Acyltransferase</keyword>
<dbReference type="Proteomes" id="UP001595711">
    <property type="component" value="Unassembled WGS sequence"/>
</dbReference>
<dbReference type="PRINTS" id="PR01210">
    <property type="entry name" value="GGTRANSPTASE"/>
</dbReference>
<comment type="pathway">
    <text evidence="9">Sulfur metabolism; glutathione metabolism.</text>
</comment>
<dbReference type="InterPro" id="IPR051792">
    <property type="entry name" value="GGT_bact"/>
</dbReference>
<dbReference type="PANTHER" id="PTHR43199:SF1">
    <property type="entry name" value="GLUTATHIONE HYDROLASE PROENZYME"/>
    <property type="match status" value="1"/>
</dbReference>
<dbReference type="Gene3D" id="3.60.20.40">
    <property type="match status" value="1"/>
</dbReference>
<dbReference type="NCBIfam" id="TIGR00066">
    <property type="entry name" value="g_glut_trans"/>
    <property type="match status" value="1"/>
</dbReference>
<keyword evidence="4 9" id="KW-0808">Transferase</keyword>
<dbReference type="SUPFAM" id="SSF56235">
    <property type="entry name" value="N-terminal nucleophile aminohydrolases (Ntn hydrolases)"/>
    <property type="match status" value="1"/>
</dbReference>
<evidence type="ECO:0000256" key="8">
    <source>
        <dbReference type="ARBA" id="ARBA00047417"/>
    </source>
</evidence>
<dbReference type="GO" id="GO:0103068">
    <property type="term" value="F:leukotriene C4 gamma-glutamyl transferase activity"/>
    <property type="evidence" value="ECO:0007669"/>
    <property type="project" value="UniProtKB-EC"/>
</dbReference>
<evidence type="ECO:0000256" key="6">
    <source>
        <dbReference type="ARBA" id="ARBA00023145"/>
    </source>
</evidence>
<proteinExistence type="inferred from homology"/>
<evidence type="ECO:0000313" key="11">
    <source>
        <dbReference type="EMBL" id="MFC3675133.1"/>
    </source>
</evidence>
<evidence type="ECO:0000256" key="5">
    <source>
        <dbReference type="ARBA" id="ARBA00022801"/>
    </source>
</evidence>
<comment type="catalytic activity">
    <reaction evidence="2 9">
        <text>glutathione + H2O = L-cysteinylglycine + L-glutamate</text>
        <dbReference type="Rhea" id="RHEA:28807"/>
        <dbReference type="ChEBI" id="CHEBI:15377"/>
        <dbReference type="ChEBI" id="CHEBI:29985"/>
        <dbReference type="ChEBI" id="CHEBI:57925"/>
        <dbReference type="ChEBI" id="CHEBI:61694"/>
        <dbReference type="EC" id="3.4.19.13"/>
    </reaction>
</comment>
<name>A0ABV7VG22_9PROT</name>
<dbReference type="InterPro" id="IPR000101">
    <property type="entry name" value="GGT_peptidase"/>
</dbReference>
<comment type="catalytic activity">
    <reaction evidence="1 9">
        <text>an S-substituted glutathione + H2O = an S-substituted L-cysteinylglycine + L-glutamate</text>
        <dbReference type="Rhea" id="RHEA:59468"/>
        <dbReference type="ChEBI" id="CHEBI:15377"/>
        <dbReference type="ChEBI" id="CHEBI:29985"/>
        <dbReference type="ChEBI" id="CHEBI:90779"/>
        <dbReference type="ChEBI" id="CHEBI:143103"/>
        <dbReference type="EC" id="3.4.19.13"/>
    </reaction>
</comment>
<feature type="region of interest" description="Disordered" evidence="10">
    <location>
        <begin position="1"/>
        <end position="26"/>
    </location>
</feature>
<sequence>MIEASWRNRATAPFMPEKTPASASGGMVVTNHPLASAAGAEMLASGGNAIDAAIAALFTLTVVEPMMVGIFGGGMAHIRLGDGSHRVIDGLATAPAAAGPETYRATSDTPGPSYLETEGRENAVGAKAVAVPGTLKGWCEALARFGRLPLADVMEPAIRHAARGFTVTPYLSECAAEAAGDLAQNAEIAQLYLPGGKPLPAGSKLVQSDYAASLRQIAAHGPAALYGGSLGRWVVEGLEAASGLITLDDLAAYRTIEREPVRSPYRGYEIVGPPPPSSGGVHVVQMLNILEGFDIGSMGFGSTDHLHLLAEVLKIAFADRAAATADPAFVNVPVAKLISKAYADERRAQIDMARAQSWSAGVAAGESPNTTHVTVADRDGNIIASTQTINSLFGARFILPGTGIIPNNYMYLFDPHPGKALSVAPGKRITTSMAPSIILKDGKPAYALGLPGGLRIFGSAMQAMVNLIDHGMDLQEAVEAPRLWTQGQKVELEEGFGPAIGKALAARGHDVLPVPHVGGGMNAIRFNADGSMTGAACWRADGTPIGTGGGLAREGVRFWPDQARR</sequence>
<keyword evidence="12" id="KW-1185">Reference proteome</keyword>
<comment type="PTM">
    <text evidence="9">Cleaved by autocatalysis into a large and a small subunit.</text>
</comment>
<evidence type="ECO:0000256" key="9">
    <source>
        <dbReference type="RuleBase" id="RU368036"/>
    </source>
</evidence>
<evidence type="ECO:0000313" key="12">
    <source>
        <dbReference type="Proteomes" id="UP001595711"/>
    </source>
</evidence>
<evidence type="ECO:0000256" key="1">
    <source>
        <dbReference type="ARBA" id="ARBA00001049"/>
    </source>
</evidence>
<dbReference type="EC" id="2.3.2.2" evidence="9"/>
<gene>
    <name evidence="11" type="primary">ggt</name>
    <name evidence="11" type="ORF">ACFOOQ_06245</name>
</gene>
<reference evidence="12" key="1">
    <citation type="journal article" date="2019" name="Int. J. Syst. Evol. Microbiol.">
        <title>The Global Catalogue of Microorganisms (GCM) 10K type strain sequencing project: providing services to taxonomists for standard genome sequencing and annotation.</title>
        <authorList>
            <consortium name="The Broad Institute Genomics Platform"/>
            <consortium name="The Broad Institute Genome Sequencing Center for Infectious Disease"/>
            <person name="Wu L."/>
            <person name="Ma J."/>
        </authorList>
    </citation>
    <scope>NUCLEOTIDE SEQUENCE [LARGE SCALE GENOMIC DNA]</scope>
    <source>
        <strain evidence="12">KCTC 42182</strain>
    </source>
</reference>
<dbReference type="Pfam" id="PF01019">
    <property type="entry name" value="G_glu_transpept"/>
    <property type="match status" value="1"/>
</dbReference>
<dbReference type="PANTHER" id="PTHR43199">
    <property type="entry name" value="GLUTATHIONE HYDROLASE"/>
    <property type="match status" value="1"/>
</dbReference>
<dbReference type="InterPro" id="IPR029055">
    <property type="entry name" value="Ntn_hydrolases_N"/>
</dbReference>